<evidence type="ECO:0008006" key="3">
    <source>
        <dbReference type="Google" id="ProtNLM"/>
    </source>
</evidence>
<dbReference type="AlphaFoldDB" id="A0AA39M2R4"/>
<name>A0AA39M2R4_9BILA</name>
<accession>A0AA39M2R4</accession>
<dbReference type="Proteomes" id="UP001175271">
    <property type="component" value="Unassembled WGS sequence"/>
</dbReference>
<evidence type="ECO:0000313" key="2">
    <source>
        <dbReference type="Proteomes" id="UP001175271"/>
    </source>
</evidence>
<protein>
    <recommendedName>
        <fullName evidence="3">Peptidase C1A papain C-terminal domain-containing protein</fullName>
    </recommendedName>
</protein>
<evidence type="ECO:0000313" key="1">
    <source>
        <dbReference type="EMBL" id="KAK0419491.1"/>
    </source>
</evidence>
<keyword evidence="2" id="KW-1185">Reference proteome</keyword>
<gene>
    <name evidence="1" type="ORF">QR680_014175</name>
</gene>
<sequence>MVTAEFRRLQQKPTAGHVMVPNELVSEKGAVPPGHAVAPISLIGDHLLLRNSWSNSWGYRCYAIIPYPQGVNSVWGMKLGGYRVVFSKYDLRTTDGLTSEDSKPGPSGVKQ</sequence>
<dbReference type="EMBL" id="JAUCMV010000002">
    <property type="protein sequence ID" value="KAK0419491.1"/>
    <property type="molecule type" value="Genomic_DNA"/>
</dbReference>
<reference evidence="1" key="1">
    <citation type="submission" date="2023-06" db="EMBL/GenBank/DDBJ databases">
        <title>Genomic analysis of the entomopathogenic nematode Steinernema hermaphroditum.</title>
        <authorList>
            <person name="Schwarz E.M."/>
            <person name="Heppert J.K."/>
            <person name="Baniya A."/>
            <person name="Schwartz H.T."/>
            <person name="Tan C.-H."/>
            <person name="Antoshechkin I."/>
            <person name="Sternberg P.W."/>
            <person name="Goodrich-Blair H."/>
            <person name="Dillman A.R."/>
        </authorList>
    </citation>
    <scope>NUCLEOTIDE SEQUENCE</scope>
    <source>
        <strain evidence="1">PS9179</strain>
        <tissue evidence="1">Whole animal</tissue>
    </source>
</reference>
<comment type="caution">
    <text evidence="1">The sequence shown here is derived from an EMBL/GenBank/DDBJ whole genome shotgun (WGS) entry which is preliminary data.</text>
</comment>
<organism evidence="1 2">
    <name type="scientific">Steinernema hermaphroditum</name>
    <dbReference type="NCBI Taxonomy" id="289476"/>
    <lineage>
        <taxon>Eukaryota</taxon>
        <taxon>Metazoa</taxon>
        <taxon>Ecdysozoa</taxon>
        <taxon>Nematoda</taxon>
        <taxon>Chromadorea</taxon>
        <taxon>Rhabditida</taxon>
        <taxon>Tylenchina</taxon>
        <taxon>Panagrolaimomorpha</taxon>
        <taxon>Strongyloidoidea</taxon>
        <taxon>Steinernematidae</taxon>
        <taxon>Steinernema</taxon>
    </lineage>
</organism>
<proteinExistence type="predicted"/>